<evidence type="ECO:0000313" key="2">
    <source>
        <dbReference type="EMBL" id="HET98478.1"/>
    </source>
</evidence>
<dbReference type="Pfam" id="PF01966">
    <property type="entry name" value="HD"/>
    <property type="match status" value="1"/>
</dbReference>
<sequence>MASGALRGIRRSNFSNFRPNRKIIMPSGTDIKTRIELYPLLGSIAAATDLVSPILVNHHRRVTFIAAALGETLGLAQEELRRLILAAAVHDIGGLTVVTRLEAFEFEVDNPSRHTLPGAALLASFAPFAELARVVRFHHLYWQHGRGGAEEGEEVPRLSHILHLADRVAVQLDPAREILAQQRGVVARIKDGSGEMFAPDQIEAFLDLAGREAFWLDLTSPAVGAILERRFPLAAVEFDRGQLLALAEMFRRLIDFRSRFTATHSSGVAAVAAALAGLSGFMPADPDRIMIAGLLHDIGKLVVPAEILEKRQGLASEDFAVIYKHPYYTGEILRPITGFEDIGQWGSLHHERLDGTGYPYRMKGEELPLGARILAVADTFTALMEDRPYRCGISPAGTERIMRDMVEYHRLDRDYVALIQENIGEINDRRHEAQLAANQAHLRFLEECRLLDGRPEVADRCPVSSHGQA</sequence>
<dbReference type="InterPro" id="IPR006674">
    <property type="entry name" value="HD_domain"/>
</dbReference>
<reference evidence="2" key="1">
    <citation type="journal article" date="2020" name="mSystems">
        <title>Genome- and Community-Level Interaction Insights into Carbon Utilization and Element Cycling Functions of Hydrothermarchaeota in Hydrothermal Sediment.</title>
        <authorList>
            <person name="Zhou Z."/>
            <person name="Liu Y."/>
            <person name="Xu W."/>
            <person name="Pan J."/>
            <person name="Luo Z.H."/>
            <person name="Li M."/>
        </authorList>
    </citation>
    <scope>NUCLEOTIDE SEQUENCE [LARGE SCALE GENOMIC DNA]</scope>
    <source>
        <strain evidence="2">SpSt-1224</strain>
    </source>
</reference>
<dbReference type="Pfam" id="PF13487">
    <property type="entry name" value="HD_5"/>
    <property type="match status" value="1"/>
</dbReference>
<dbReference type="InterPro" id="IPR003607">
    <property type="entry name" value="HD/PDEase_dom"/>
</dbReference>
<dbReference type="AlphaFoldDB" id="A0A7C2XW75"/>
<accession>A0A7C2XW75</accession>
<dbReference type="Proteomes" id="UP000885986">
    <property type="component" value="Unassembled WGS sequence"/>
</dbReference>
<evidence type="ECO:0000259" key="1">
    <source>
        <dbReference type="PROSITE" id="PS51832"/>
    </source>
</evidence>
<feature type="domain" description="HD-GYP" evidence="1">
    <location>
        <begin position="33"/>
        <end position="221"/>
    </location>
</feature>
<dbReference type="PANTHER" id="PTHR43155">
    <property type="entry name" value="CYCLIC DI-GMP PHOSPHODIESTERASE PA4108-RELATED"/>
    <property type="match status" value="1"/>
</dbReference>
<dbReference type="SUPFAM" id="SSF109604">
    <property type="entry name" value="HD-domain/PDEase-like"/>
    <property type="match status" value="2"/>
</dbReference>
<dbReference type="PANTHER" id="PTHR43155:SF1">
    <property type="entry name" value="3'3'-CGAMP-SPECIFIC PHOSPHODIESTERASE 1"/>
    <property type="match status" value="1"/>
</dbReference>
<dbReference type="Gene3D" id="1.10.3210.10">
    <property type="entry name" value="Hypothetical protein af1432"/>
    <property type="match status" value="2"/>
</dbReference>
<dbReference type="CDD" id="cd00077">
    <property type="entry name" value="HDc"/>
    <property type="match status" value="2"/>
</dbReference>
<proteinExistence type="predicted"/>
<name>A0A7C2XW75_9BACT</name>
<dbReference type="EMBL" id="DSDS01000161">
    <property type="protein sequence ID" value="HET98478.1"/>
    <property type="molecule type" value="Genomic_DNA"/>
</dbReference>
<dbReference type="SMART" id="SM00471">
    <property type="entry name" value="HDc"/>
    <property type="match status" value="2"/>
</dbReference>
<protein>
    <submittedName>
        <fullName evidence="2">HD domain-containing protein</fullName>
    </submittedName>
</protein>
<comment type="caution">
    <text evidence="2">The sequence shown here is derived from an EMBL/GenBank/DDBJ whole genome shotgun (WGS) entry which is preliminary data.</text>
</comment>
<feature type="domain" description="HD-GYP" evidence="1">
    <location>
        <begin position="239"/>
        <end position="434"/>
    </location>
</feature>
<gene>
    <name evidence="2" type="ORF">ENN98_07290</name>
</gene>
<dbReference type="InterPro" id="IPR037522">
    <property type="entry name" value="HD_GYP_dom"/>
</dbReference>
<organism evidence="2">
    <name type="scientific">Desulfurivibrio alkaliphilus</name>
    <dbReference type="NCBI Taxonomy" id="427923"/>
    <lineage>
        <taxon>Bacteria</taxon>
        <taxon>Pseudomonadati</taxon>
        <taxon>Thermodesulfobacteriota</taxon>
        <taxon>Desulfobulbia</taxon>
        <taxon>Desulfobulbales</taxon>
        <taxon>Desulfobulbaceae</taxon>
        <taxon>Desulfurivibrio</taxon>
    </lineage>
</organism>
<dbReference type="PROSITE" id="PS51832">
    <property type="entry name" value="HD_GYP"/>
    <property type="match status" value="2"/>
</dbReference>